<evidence type="ECO:0008006" key="5">
    <source>
        <dbReference type="Google" id="ProtNLM"/>
    </source>
</evidence>
<feature type="chain" id="PRO_5022841064" description="Secreted protein" evidence="2">
    <location>
        <begin position="33"/>
        <end position="102"/>
    </location>
</feature>
<accession>A0A5C3F5R2</accession>
<evidence type="ECO:0000256" key="2">
    <source>
        <dbReference type="SAM" id="SignalP"/>
    </source>
</evidence>
<feature type="signal peptide" evidence="2">
    <location>
        <begin position="1"/>
        <end position="32"/>
    </location>
</feature>
<name>A0A5C3F5R2_9BASI</name>
<organism evidence="3 4">
    <name type="scientific">Pseudozyma flocculosa</name>
    <dbReference type="NCBI Taxonomy" id="84751"/>
    <lineage>
        <taxon>Eukaryota</taxon>
        <taxon>Fungi</taxon>
        <taxon>Dikarya</taxon>
        <taxon>Basidiomycota</taxon>
        <taxon>Ustilaginomycotina</taxon>
        <taxon>Ustilaginomycetes</taxon>
        <taxon>Ustilaginales</taxon>
        <taxon>Ustilaginaceae</taxon>
        <taxon>Pseudozyma</taxon>
    </lineage>
</organism>
<keyword evidence="2" id="KW-0732">Signal</keyword>
<dbReference type="AlphaFoldDB" id="A0A5C3F5R2"/>
<evidence type="ECO:0000256" key="1">
    <source>
        <dbReference type="SAM" id="MobiDB-lite"/>
    </source>
</evidence>
<dbReference type="EMBL" id="OOIP01000016">
    <property type="protein sequence ID" value="SPO39843.1"/>
    <property type="molecule type" value="Genomic_DNA"/>
</dbReference>
<evidence type="ECO:0000313" key="4">
    <source>
        <dbReference type="Proteomes" id="UP000323386"/>
    </source>
</evidence>
<evidence type="ECO:0000313" key="3">
    <source>
        <dbReference type="EMBL" id="SPO39843.1"/>
    </source>
</evidence>
<protein>
    <recommendedName>
        <fullName evidence="5">Secreted protein</fullName>
    </recommendedName>
</protein>
<sequence length="102" mass="10732">MCGPAIGGLLVSACSALLCSARLASSVQLSWGQDPDGRQPNPKRGCWPRRRGGAPEGWFSASPPWSAPAYPATLARTPNLTALEFFSARKALGLSAGRPFAY</sequence>
<proteinExistence type="predicted"/>
<reference evidence="3 4" key="1">
    <citation type="submission" date="2018-03" db="EMBL/GenBank/DDBJ databases">
        <authorList>
            <person name="Guldener U."/>
        </authorList>
    </citation>
    <scope>NUCLEOTIDE SEQUENCE [LARGE SCALE GENOMIC DNA]</scope>
    <source>
        <strain evidence="3 4">DAOM196992</strain>
    </source>
</reference>
<keyword evidence="4" id="KW-1185">Reference proteome</keyword>
<dbReference type="Proteomes" id="UP000323386">
    <property type="component" value="Unassembled WGS sequence"/>
</dbReference>
<feature type="region of interest" description="Disordered" evidence="1">
    <location>
        <begin position="30"/>
        <end position="49"/>
    </location>
</feature>
<gene>
    <name evidence="3" type="ORF">PSFLO_05324</name>
</gene>